<feature type="region of interest" description="Disordered" evidence="1">
    <location>
        <begin position="42"/>
        <end position="71"/>
    </location>
</feature>
<accession>A9U097</accession>
<dbReference type="EMBL" id="DS545284">
    <property type="protein sequence ID" value="EDQ50898.1"/>
    <property type="molecule type" value="Genomic_DNA"/>
</dbReference>
<gene>
    <name evidence="2" type="ORF">PHYPADRAFT_99802</name>
</gene>
<evidence type="ECO:0000313" key="2">
    <source>
        <dbReference type="EMBL" id="EDQ50898.1"/>
    </source>
</evidence>
<evidence type="ECO:0000256" key="1">
    <source>
        <dbReference type="SAM" id="MobiDB-lite"/>
    </source>
</evidence>
<sequence>MRQWRSLPGGCHSPQTSDASSPTAFHRQSQCTFKDCHVSRLHKNRIRPASDARQPMPGDPREPAAPCFLPQDNSQLATGCSRIWWKGGVGRSEAPKVVTEGRLPLGEKHEPWEGNGRIRNPKPPEFGECLVTTIRWEHPIETD</sequence>
<organism>
    <name type="scientific">Physcomitrium patens</name>
    <name type="common">Spreading-leaved earth moss</name>
    <name type="synonym">Physcomitrella patens</name>
    <dbReference type="NCBI Taxonomy" id="3218"/>
    <lineage>
        <taxon>Eukaryota</taxon>
        <taxon>Viridiplantae</taxon>
        <taxon>Streptophyta</taxon>
        <taxon>Embryophyta</taxon>
        <taxon>Bryophyta</taxon>
        <taxon>Bryophytina</taxon>
        <taxon>Bryopsida</taxon>
        <taxon>Funariidae</taxon>
        <taxon>Funariales</taxon>
        <taxon>Funariaceae</taxon>
        <taxon>Physcomitrium</taxon>
    </lineage>
</organism>
<feature type="compositionally biased region" description="Polar residues" evidence="1">
    <location>
        <begin position="13"/>
        <end position="26"/>
    </location>
</feature>
<reference evidence="2" key="1">
    <citation type="journal article" date="2008" name="Science">
        <title>The Physcomitrella genome reveals evolutionary insights into the conquest of land by plants.</title>
        <authorList>
            <person name="Rensing S."/>
            <person name="Lang D."/>
            <person name="Zimmer A."/>
            <person name="Terry A."/>
            <person name="Salamov A."/>
            <person name="Shapiro H."/>
            <person name="Nishiyama T."/>
            <person name="Perroud P.-F."/>
            <person name="Lindquist E."/>
            <person name="Kamisugi Y."/>
            <person name="Tanahashi T."/>
            <person name="Sakakibara K."/>
            <person name="Fujita T."/>
            <person name="Oishi K."/>
            <person name="Shin-I T."/>
            <person name="Kuroki Y."/>
            <person name="Toyoda A."/>
            <person name="Suzuki Y."/>
            <person name="Hashimoto A."/>
            <person name="Yamaguchi K."/>
            <person name="Sugano A."/>
            <person name="Kohara Y."/>
            <person name="Fujiyama A."/>
            <person name="Anterola A."/>
            <person name="Aoki S."/>
            <person name="Ashton N."/>
            <person name="Barbazuk W.B."/>
            <person name="Barker E."/>
            <person name="Bennetzen J."/>
            <person name="Bezanilla M."/>
            <person name="Blankenship R."/>
            <person name="Cho S.H."/>
            <person name="Dutcher S."/>
            <person name="Estelle M."/>
            <person name="Fawcett J.A."/>
            <person name="Gundlach H."/>
            <person name="Hanada K."/>
            <person name="Heyl A."/>
            <person name="Hicks K.A."/>
            <person name="Hugh J."/>
            <person name="Lohr M."/>
            <person name="Mayer K."/>
            <person name="Melkozernov A."/>
            <person name="Murata T."/>
            <person name="Nelson D."/>
            <person name="Pils B."/>
            <person name="Prigge M."/>
            <person name="Reiss B."/>
            <person name="Renner T."/>
            <person name="Rombauts S."/>
            <person name="Rushton P."/>
            <person name="Sanderfoot A."/>
            <person name="Schween G."/>
            <person name="Shiu S.-H."/>
            <person name="Stueber K."/>
            <person name="Theodoulou F.L."/>
            <person name="Tu H."/>
            <person name="Van de Peer Y."/>
            <person name="Verrier P.J."/>
            <person name="Waters E."/>
            <person name="Wood A."/>
            <person name="Yang L."/>
            <person name="Cove D."/>
            <person name="Cuming A."/>
            <person name="Hasebe M."/>
            <person name="Lucas S."/>
            <person name="Mishler D.B."/>
            <person name="Reski R."/>
            <person name="Grigoriev I."/>
            <person name="Quatrano R.S."/>
            <person name="Boore J.L."/>
        </authorList>
    </citation>
    <scope>NUCLEOTIDE SEQUENCE [LARGE SCALE GENOMIC DNA]</scope>
</reference>
<proteinExistence type="predicted"/>
<name>A9U097_PHYPA</name>
<protein>
    <submittedName>
        <fullName evidence="2">Predicted protein</fullName>
    </submittedName>
</protein>
<feature type="region of interest" description="Disordered" evidence="1">
    <location>
        <begin position="1"/>
        <end position="26"/>
    </location>
</feature>
<feature type="region of interest" description="Disordered" evidence="1">
    <location>
        <begin position="102"/>
        <end position="125"/>
    </location>
</feature>
<dbReference type="AlphaFoldDB" id="A9U097"/>